<dbReference type="AlphaFoldDB" id="A0A1I1TYV3"/>
<dbReference type="EMBL" id="FOMH01000010">
    <property type="protein sequence ID" value="SFD63772.1"/>
    <property type="molecule type" value="Genomic_DNA"/>
</dbReference>
<protein>
    <submittedName>
        <fullName evidence="1">Uncharacterized protein</fullName>
    </submittedName>
</protein>
<evidence type="ECO:0000313" key="1">
    <source>
        <dbReference type="EMBL" id="SFD63772.1"/>
    </source>
</evidence>
<dbReference type="RefSeq" id="WP_091496019.1">
    <property type="nucleotide sequence ID" value="NZ_FOMH01000010.1"/>
</dbReference>
<dbReference type="Proteomes" id="UP000199672">
    <property type="component" value="Unassembled WGS sequence"/>
</dbReference>
<evidence type="ECO:0000313" key="2">
    <source>
        <dbReference type="Proteomes" id="UP000199672"/>
    </source>
</evidence>
<accession>A0A1I1TYV3</accession>
<sequence>MKLIPFYKIPSLFFLTFLFFSCSSELDFDQIKDLKLEPVFVANLAYFDIPANQLIDDGTINIAYDVRNFTVFKDKFFNERLKKAEFDFEIENTIDRAFSLNMLLMNDQNEVLQTISFPVPSYQGGSNVIKYPTEVFENERLALLKQTTKIGFVVLIASGDPLNNQSSGSLKLRSSATAYLVIE</sequence>
<reference evidence="2" key="1">
    <citation type="submission" date="2016-10" db="EMBL/GenBank/DDBJ databases">
        <authorList>
            <person name="Varghese N."/>
            <person name="Submissions S."/>
        </authorList>
    </citation>
    <scope>NUCLEOTIDE SEQUENCE [LARGE SCALE GENOMIC DNA]</scope>
    <source>
        <strain evidence="2">CGMCC 1.10370</strain>
    </source>
</reference>
<dbReference type="OrthoDB" id="1448832at2"/>
<dbReference type="PROSITE" id="PS51257">
    <property type="entry name" value="PROKAR_LIPOPROTEIN"/>
    <property type="match status" value="1"/>
</dbReference>
<organism evidence="1 2">
    <name type="scientific">Flavobacterium phragmitis</name>
    <dbReference type="NCBI Taxonomy" id="739143"/>
    <lineage>
        <taxon>Bacteria</taxon>
        <taxon>Pseudomonadati</taxon>
        <taxon>Bacteroidota</taxon>
        <taxon>Flavobacteriia</taxon>
        <taxon>Flavobacteriales</taxon>
        <taxon>Flavobacteriaceae</taxon>
        <taxon>Flavobacterium</taxon>
    </lineage>
</organism>
<dbReference type="STRING" id="739143.SAMN05216297_11095"/>
<keyword evidence="2" id="KW-1185">Reference proteome</keyword>
<proteinExistence type="predicted"/>
<name>A0A1I1TYV3_9FLAO</name>
<gene>
    <name evidence="1" type="ORF">SAMN05216297_11095</name>
</gene>